<keyword evidence="1" id="KW-0175">Coiled coil</keyword>
<sequence>MSAKEEEYGDDMEIYYPNGLESNLNTGSSTNNETDNGNWTRIDIPGTTINTPLDITHPKDVVQSEDSEPEGFGDDDHRFLPEQWRQLIEYWDSEEGQREIDIRTKKQPALAKKGAKEVNDLFSEVFGKEKHGHVRGLGLGPAPTHIWTDAPSPAACIRMATEARKKAEEETKEMKEKMIVMETQLAEMKAMMTAILQKKSTDVHQSNYTPNLLDGRQKKAAAFFEDRGVEASEEASDTATGTIAEVLMEIKAEHGHSDSAKQVVEIDDVHVPDQDPGVINVYFHIIDKLECCGVHKFSQPGIFLRTEVAMHVLNKMQEYGKNNPVTADFVKDERRFESWNSLWSHSGVQDAAQLLAKWFASYFEHILEIPVGAPDPTDVIVKPRSGPDPPCVSCREDLRGPDPLCVSCRDDPRGPDPEAQVRTLSAYHAYKDLRGPDPEAQVRTLSAYHAYKDLRGPDPEAQVRTLSAYHAYKDLRGPNPEAQVRTLSAYHAYKDLRGPDPEAQVRTLSAYHAERTYGVRILLRVRIPNLEKLRIFQFICLQPILSLLNTFSQV</sequence>
<gene>
    <name evidence="3" type="ORF">CB5_LOCUS17045</name>
</gene>
<evidence type="ECO:0000313" key="3">
    <source>
        <dbReference type="EMBL" id="CAD1833834.1"/>
    </source>
</evidence>
<accession>A0A6V7PSI4</accession>
<dbReference type="AlphaFoldDB" id="A0A6V7PSI4"/>
<reference evidence="3" key="1">
    <citation type="submission" date="2020-07" db="EMBL/GenBank/DDBJ databases">
        <authorList>
            <person name="Lin J."/>
        </authorList>
    </citation>
    <scope>NUCLEOTIDE SEQUENCE</scope>
</reference>
<evidence type="ECO:0000256" key="2">
    <source>
        <dbReference type="SAM" id="MobiDB-lite"/>
    </source>
</evidence>
<dbReference type="EMBL" id="LR862151">
    <property type="protein sequence ID" value="CAD1833834.1"/>
    <property type="molecule type" value="Genomic_DNA"/>
</dbReference>
<organism evidence="3">
    <name type="scientific">Ananas comosus var. bracteatus</name>
    <name type="common">red pineapple</name>
    <dbReference type="NCBI Taxonomy" id="296719"/>
    <lineage>
        <taxon>Eukaryota</taxon>
        <taxon>Viridiplantae</taxon>
        <taxon>Streptophyta</taxon>
        <taxon>Embryophyta</taxon>
        <taxon>Tracheophyta</taxon>
        <taxon>Spermatophyta</taxon>
        <taxon>Magnoliopsida</taxon>
        <taxon>Liliopsida</taxon>
        <taxon>Poales</taxon>
        <taxon>Bromeliaceae</taxon>
        <taxon>Bromelioideae</taxon>
        <taxon>Ananas</taxon>
    </lineage>
</organism>
<protein>
    <submittedName>
        <fullName evidence="3">Uncharacterized protein</fullName>
    </submittedName>
</protein>
<feature type="compositionally biased region" description="Polar residues" evidence="2">
    <location>
        <begin position="20"/>
        <end position="39"/>
    </location>
</feature>
<proteinExistence type="predicted"/>
<name>A0A6V7PSI4_ANACO</name>
<feature type="coiled-coil region" evidence="1">
    <location>
        <begin position="157"/>
        <end position="184"/>
    </location>
</feature>
<feature type="region of interest" description="Disordered" evidence="2">
    <location>
        <begin position="1"/>
        <end position="56"/>
    </location>
</feature>
<evidence type="ECO:0000256" key="1">
    <source>
        <dbReference type="SAM" id="Coils"/>
    </source>
</evidence>